<evidence type="ECO:0000256" key="5">
    <source>
        <dbReference type="SAM" id="Coils"/>
    </source>
</evidence>
<sequence>MEKNQECTICFVEYSNNSKPHFLPCGHTLCSTCIIKMTQKKVITCPLCQKQFVSDLNKFPINYAIFSSIVTQSQNTGNSSNEFLFENCVRLQKEMHALEKHANFLEEIQEDVLNSNTNIYNDAFTQINTVINSLNNAINQIKQKIDECKRNNDMKIKKRRDEIVSSIEQRKKLMKVLLDAQRANISLDAQSMLELNTLRSVQSSELTIKKAVFSKNISDITKQLIDSLSLSCIVNDENIYVKVENIESNKPEENKKVCEDRNPVSPSVQKNSEENLSNLSKPIAQKPPMQNNYMSKINTNPPQGPSENRQPPDINQRIISGQPSNNNMPKASNNSEYNQNIFEFSTDKYEFIPQTYLDERPQNSISPIPNLDDQNINDYSINSDSEDSKNPEQQANLRNRRYRRGDVDNGRYRNRGGYRELERRPRRGLERRSRRGAERGRNLGNASSDSHDQQINQINDDCSISGSENSKNSEQYANLRNRGYIRRDRGRSRGIGRRPGPRGLNSGNASFDSHEQQIIQISDDCNNSGSEDSKNSEQHANLRNRGFRSRDVDNGRYRYRGGYREIERGSRRRSGRGRNSGNVSSDSHDQQFNQINDDCSISGSEDSKNSEQYANLRSRRFIRRGDRDNGRYIDRGRYRGAGRRPPPRGINSGNTSFDSHEQQINPSDIDWNNIGQVPPQNNPAYRSNEADNLSNNESHQGYKWFIQSGQELQSLPKWIVNQIERKIKNHPLIRIYDRNVLRNIADTIKMIYYQLDNNGNTIPGSEMKLFRINN</sequence>
<evidence type="ECO:0000313" key="9">
    <source>
        <dbReference type="Proteomes" id="UP000187209"/>
    </source>
</evidence>
<dbReference type="Pfam" id="PF14634">
    <property type="entry name" value="zf-RING_5"/>
    <property type="match status" value="1"/>
</dbReference>
<dbReference type="OrthoDB" id="5800423at2759"/>
<evidence type="ECO:0000313" key="8">
    <source>
        <dbReference type="EMBL" id="OMJ70678.1"/>
    </source>
</evidence>
<feature type="compositionally biased region" description="Basic and acidic residues" evidence="6">
    <location>
        <begin position="548"/>
        <end position="569"/>
    </location>
</feature>
<evidence type="ECO:0000256" key="1">
    <source>
        <dbReference type="ARBA" id="ARBA00022723"/>
    </source>
</evidence>
<dbReference type="Gene3D" id="3.30.40.10">
    <property type="entry name" value="Zinc/RING finger domain, C3HC4 (zinc finger)"/>
    <property type="match status" value="1"/>
</dbReference>
<dbReference type="InterPro" id="IPR013083">
    <property type="entry name" value="Znf_RING/FYVE/PHD"/>
</dbReference>
<dbReference type="InterPro" id="IPR017907">
    <property type="entry name" value="Znf_RING_CS"/>
</dbReference>
<dbReference type="Proteomes" id="UP000187209">
    <property type="component" value="Unassembled WGS sequence"/>
</dbReference>
<feature type="compositionally biased region" description="Polar residues" evidence="6">
    <location>
        <begin position="264"/>
        <end position="280"/>
    </location>
</feature>
<feature type="compositionally biased region" description="Basic residues" evidence="6">
    <location>
        <begin position="488"/>
        <end position="500"/>
    </location>
</feature>
<evidence type="ECO:0000256" key="2">
    <source>
        <dbReference type="ARBA" id="ARBA00022771"/>
    </source>
</evidence>
<keyword evidence="2 4" id="KW-0863">Zinc-finger</keyword>
<feature type="compositionally biased region" description="Basic and acidic residues" evidence="6">
    <location>
        <begin position="404"/>
        <end position="441"/>
    </location>
</feature>
<dbReference type="CDD" id="cd16449">
    <property type="entry name" value="RING-HC"/>
    <property type="match status" value="1"/>
</dbReference>
<dbReference type="SUPFAM" id="SSF57850">
    <property type="entry name" value="RING/U-box"/>
    <property type="match status" value="1"/>
</dbReference>
<feature type="compositionally biased region" description="Polar residues" evidence="6">
    <location>
        <begin position="288"/>
        <end position="309"/>
    </location>
</feature>
<dbReference type="AlphaFoldDB" id="A0A1R2B1M5"/>
<feature type="compositionally biased region" description="Polar residues" evidence="6">
    <location>
        <begin position="652"/>
        <end position="666"/>
    </location>
</feature>
<accession>A0A1R2B1M5</accession>
<feature type="coiled-coil region" evidence="5">
    <location>
        <begin position="81"/>
        <end position="158"/>
    </location>
</feature>
<feature type="region of interest" description="Disordered" evidence="6">
    <location>
        <begin position="358"/>
        <end position="511"/>
    </location>
</feature>
<feature type="compositionally biased region" description="Basic and acidic residues" evidence="6">
    <location>
        <begin position="250"/>
        <end position="262"/>
    </location>
</feature>
<keyword evidence="3" id="KW-0862">Zinc</keyword>
<dbReference type="PANTHER" id="PTHR47156:SF10">
    <property type="entry name" value="E3 UBIQUITIN-PROTEIN LIGASE TRIM-21-RELATED"/>
    <property type="match status" value="1"/>
</dbReference>
<keyword evidence="1" id="KW-0479">Metal-binding</keyword>
<feature type="domain" description="RING-type" evidence="7">
    <location>
        <begin position="7"/>
        <end position="49"/>
    </location>
</feature>
<feature type="compositionally biased region" description="Polar residues" evidence="6">
    <location>
        <begin position="673"/>
        <end position="696"/>
    </location>
</feature>
<evidence type="ECO:0000259" key="7">
    <source>
        <dbReference type="PROSITE" id="PS50089"/>
    </source>
</evidence>
<dbReference type="SMART" id="SM00184">
    <property type="entry name" value="RING"/>
    <property type="match status" value="1"/>
</dbReference>
<proteinExistence type="predicted"/>
<keyword evidence="5" id="KW-0175">Coiled coil</keyword>
<keyword evidence="9" id="KW-1185">Reference proteome</keyword>
<reference evidence="8 9" key="1">
    <citation type="submission" date="2016-11" db="EMBL/GenBank/DDBJ databases">
        <title>The macronuclear genome of Stentor coeruleus: a giant cell with tiny introns.</title>
        <authorList>
            <person name="Slabodnick M."/>
            <person name="Ruby J.G."/>
            <person name="Reiff S.B."/>
            <person name="Swart E.C."/>
            <person name="Gosai S."/>
            <person name="Prabakaran S."/>
            <person name="Witkowska E."/>
            <person name="Larue G.E."/>
            <person name="Fisher S."/>
            <person name="Freeman R.M."/>
            <person name="Gunawardena J."/>
            <person name="Chu W."/>
            <person name="Stover N.A."/>
            <person name="Gregory B.D."/>
            <person name="Nowacki M."/>
            <person name="Derisi J."/>
            <person name="Roy S.W."/>
            <person name="Marshall W.F."/>
            <person name="Sood P."/>
        </authorList>
    </citation>
    <scope>NUCLEOTIDE SEQUENCE [LARGE SCALE GENOMIC DNA]</scope>
    <source>
        <strain evidence="8">WM001</strain>
    </source>
</reference>
<name>A0A1R2B1M5_9CILI</name>
<dbReference type="EMBL" id="MPUH01001063">
    <property type="protein sequence ID" value="OMJ70678.1"/>
    <property type="molecule type" value="Genomic_DNA"/>
</dbReference>
<feature type="region of interest" description="Disordered" evidence="6">
    <location>
        <begin position="250"/>
        <end position="335"/>
    </location>
</feature>
<dbReference type="PROSITE" id="PS00518">
    <property type="entry name" value="ZF_RING_1"/>
    <property type="match status" value="1"/>
</dbReference>
<dbReference type="GO" id="GO:0008270">
    <property type="term" value="F:zinc ion binding"/>
    <property type="evidence" value="ECO:0007669"/>
    <property type="project" value="UniProtKB-KW"/>
</dbReference>
<feature type="compositionally biased region" description="Basic and acidic residues" evidence="6">
    <location>
        <begin position="623"/>
        <end position="637"/>
    </location>
</feature>
<feature type="compositionally biased region" description="Polar residues" evidence="6">
    <location>
        <begin position="317"/>
        <end position="335"/>
    </location>
</feature>
<evidence type="ECO:0000256" key="6">
    <source>
        <dbReference type="SAM" id="MobiDB-lite"/>
    </source>
</evidence>
<evidence type="ECO:0000256" key="4">
    <source>
        <dbReference type="PROSITE-ProRule" id="PRU00175"/>
    </source>
</evidence>
<comment type="caution">
    <text evidence="8">The sequence shown here is derived from an EMBL/GenBank/DDBJ whole genome shotgun (WGS) entry which is preliminary data.</text>
</comment>
<protein>
    <recommendedName>
        <fullName evidence="7">RING-type domain-containing protein</fullName>
    </recommendedName>
</protein>
<feature type="compositionally biased region" description="Polar residues" evidence="6">
    <location>
        <begin position="444"/>
        <end position="478"/>
    </location>
</feature>
<feature type="compositionally biased region" description="Polar residues" evidence="6">
    <location>
        <begin position="590"/>
        <end position="615"/>
    </location>
</feature>
<organism evidence="8 9">
    <name type="scientific">Stentor coeruleus</name>
    <dbReference type="NCBI Taxonomy" id="5963"/>
    <lineage>
        <taxon>Eukaryota</taxon>
        <taxon>Sar</taxon>
        <taxon>Alveolata</taxon>
        <taxon>Ciliophora</taxon>
        <taxon>Postciliodesmatophora</taxon>
        <taxon>Heterotrichea</taxon>
        <taxon>Heterotrichida</taxon>
        <taxon>Stentoridae</taxon>
        <taxon>Stentor</taxon>
    </lineage>
</organism>
<dbReference type="PANTHER" id="PTHR47156">
    <property type="entry name" value="PROTEIN CBG20824"/>
    <property type="match status" value="1"/>
</dbReference>
<evidence type="ECO:0000256" key="3">
    <source>
        <dbReference type="ARBA" id="ARBA00022833"/>
    </source>
</evidence>
<feature type="compositionally biased region" description="Polar residues" evidence="6">
    <location>
        <begin position="362"/>
        <end position="383"/>
    </location>
</feature>
<dbReference type="InterPro" id="IPR001841">
    <property type="entry name" value="Znf_RING"/>
</dbReference>
<feature type="region of interest" description="Disordered" evidence="6">
    <location>
        <begin position="523"/>
        <end position="696"/>
    </location>
</feature>
<dbReference type="PROSITE" id="PS50089">
    <property type="entry name" value="ZF_RING_2"/>
    <property type="match status" value="1"/>
</dbReference>
<dbReference type="InterPro" id="IPR052667">
    <property type="entry name" value="E3_ubiquitin-ligase_RING"/>
</dbReference>
<gene>
    <name evidence="8" type="ORF">SteCoe_31289</name>
</gene>